<dbReference type="InterPro" id="IPR022751">
    <property type="entry name" value="Alpha_mannosyltransferase"/>
</dbReference>
<dbReference type="InterPro" id="IPR029044">
    <property type="entry name" value="Nucleotide-diphossugar_trans"/>
</dbReference>
<dbReference type="AlphaFoldDB" id="A0A9Q8LGG5"/>
<keyword evidence="7" id="KW-1133">Transmembrane helix</keyword>
<proteinExistence type="inferred from homology"/>
<evidence type="ECO:0000256" key="8">
    <source>
        <dbReference type="ARBA" id="ARBA00023034"/>
    </source>
</evidence>
<evidence type="ECO:0000313" key="11">
    <source>
        <dbReference type="EMBL" id="UJO16953.1"/>
    </source>
</evidence>
<reference evidence="11" key="1">
    <citation type="submission" date="2021-12" db="EMBL/GenBank/DDBJ databases">
        <authorList>
            <person name="Zaccaron A."/>
            <person name="Stergiopoulos I."/>
        </authorList>
    </citation>
    <scope>NUCLEOTIDE SEQUENCE</scope>
    <source>
        <strain evidence="11">Race5_Kim</strain>
    </source>
</reference>
<dbReference type="GO" id="GO:0000026">
    <property type="term" value="F:alpha-1,2-mannosyltransferase activity"/>
    <property type="evidence" value="ECO:0007669"/>
    <property type="project" value="TreeGrafter"/>
</dbReference>
<keyword evidence="9" id="KW-0472">Membrane</keyword>
<dbReference type="PANTHER" id="PTHR31646">
    <property type="entry name" value="ALPHA-1,2-MANNOSYLTRANSFERASE MNN2"/>
    <property type="match status" value="1"/>
</dbReference>
<evidence type="ECO:0000256" key="1">
    <source>
        <dbReference type="ARBA" id="ARBA00004323"/>
    </source>
</evidence>
<feature type="signal peptide" evidence="10">
    <location>
        <begin position="1"/>
        <end position="29"/>
    </location>
</feature>
<evidence type="ECO:0000256" key="10">
    <source>
        <dbReference type="SAM" id="SignalP"/>
    </source>
</evidence>
<accession>A0A9Q8LGG5</accession>
<name>A0A9Q8LGG5_PASFU</name>
<dbReference type="OrthoDB" id="430354at2759"/>
<evidence type="ECO:0000256" key="5">
    <source>
        <dbReference type="ARBA" id="ARBA00022692"/>
    </source>
</evidence>
<dbReference type="Proteomes" id="UP000756132">
    <property type="component" value="Chromosome 4"/>
</dbReference>
<keyword evidence="10" id="KW-0732">Signal</keyword>
<evidence type="ECO:0000256" key="2">
    <source>
        <dbReference type="ARBA" id="ARBA00004922"/>
    </source>
</evidence>
<dbReference type="OMA" id="GHHFAQF"/>
<dbReference type="SUPFAM" id="SSF53448">
    <property type="entry name" value="Nucleotide-diphospho-sugar transferases"/>
    <property type="match status" value="1"/>
</dbReference>
<comment type="subcellular location">
    <subcellularLocation>
        <location evidence="1">Golgi apparatus membrane</location>
        <topology evidence="1">Single-pass type II membrane protein</topology>
    </subcellularLocation>
</comment>
<dbReference type="GO" id="GO:0000139">
    <property type="term" value="C:Golgi membrane"/>
    <property type="evidence" value="ECO:0007669"/>
    <property type="project" value="UniProtKB-SubCell"/>
</dbReference>
<dbReference type="GO" id="GO:0046354">
    <property type="term" value="P:mannan biosynthetic process"/>
    <property type="evidence" value="ECO:0007669"/>
    <property type="project" value="TreeGrafter"/>
</dbReference>
<organism evidence="11 12">
    <name type="scientific">Passalora fulva</name>
    <name type="common">Tomato leaf mold</name>
    <name type="synonym">Cladosporium fulvum</name>
    <dbReference type="NCBI Taxonomy" id="5499"/>
    <lineage>
        <taxon>Eukaryota</taxon>
        <taxon>Fungi</taxon>
        <taxon>Dikarya</taxon>
        <taxon>Ascomycota</taxon>
        <taxon>Pezizomycotina</taxon>
        <taxon>Dothideomycetes</taxon>
        <taxon>Dothideomycetidae</taxon>
        <taxon>Mycosphaerellales</taxon>
        <taxon>Mycosphaerellaceae</taxon>
        <taxon>Fulvia</taxon>
    </lineage>
</organism>
<keyword evidence="5" id="KW-0812">Transmembrane</keyword>
<evidence type="ECO:0000256" key="4">
    <source>
        <dbReference type="ARBA" id="ARBA00022679"/>
    </source>
</evidence>
<protein>
    <submittedName>
        <fullName evidence="11">Alpha-1,2-mannosyltransferase MNN23</fullName>
    </submittedName>
</protein>
<dbReference type="RefSeq" id="XP_047761319.1">
    <property type="nucleotide sequence ID" value="XM_047903256.1"/>
</dbReference>
<dbReference type="PANTHER" id="PTHR31646:SF1">
    <property type="entry name" value="ALPHA-1,2-MANNOSYLTRANSFERASE MNN2"/>
    <property type="match status" value="1"/>
</dbReference>
<dbReference type="GeneID" id="71983986"/>
<evidence type="ECO:0000256" key="3">
    <source>
        <dbReference type="ARBA" id="ARBA00009105"/>
    </source>
</evidence>
<reference evidence="11" key="2">
    <citation type="journal article" date="2022" name="Microb. Genom.">
        <title>A chromosome-scale genome assembly of the tomato pathogen Cladosporium fulvum reveals a compartmentalized genome architecture and the presence of a dispensable chromosome.</title>
        <authorList>
            <person name="Zaccaron A.Z."/>
            <person name="Chen L.H."/>
            <person name="Samaras A."/>
            <person name="Stergiopoulos I."/>
        </authorList>
    </citation>
    <scope>NUCLEOTIDE SEQUENCE</scope>
    <source>
        <strain evidence="11">Race5_Kim</strain>
    </source>
</reference>
<keyword evidence="12" id="KW-1185">Reference proteome</keyword>
<comment type="similarity">
    <text evidence="3">Belongs to the MNN1/MNT family.</text>
</comment>
<gene>
    <name evidence="11" type="ORF">CLAFUR5_04108</name>
</gene>
<sequence>MLRLRPLITLLVASICVLGLWTLWHGSLGQEPTPLTPAQYKASGLTDNIYTNGNTKPDADDWWLHFEEVLKLKPVSMKEAKAGCAWNPQDLERVNFQFDGGENGFVDTAWVRNDTSDLVLDARRAQWQDFMMYGTIPYGDISSKLDGRGIVIVGGQSQSFHRVKVLLRQLKRLGSSIPVELHYWGDEMNEEKKQELSTLWPLITYNDLSSPTNIYHVQLGGIVHVNYQLKTAAILNSNFAEILLMDSDNIPTIPPEDLFNSKTYKEHGTVFWPDIARTRVQNPVWPITNTPCRKDEYEQESGQALIDKRKFWYHLQLAMFFINDKNSEYYNNILLGDKDTFRFAWHALKTTYGRPAHWLATVGIKMAPDHFCGHHFAQFHPDREDGRVVFMHGGLLKTMDKQVMTFLRASHGGIFHAYKTGTKPYDAEELTRAEIKFDGASYWKHKPESVGVQMCTDMKDVEARPFGELVQGFNEVFEEVGGYWLIDSGEFSSGT</sequence>
<feature type="chain" id="PRO_5040408345" evidence="10">
    <location>
        <begin position="30"/>
        <end position="495"/>
    </location>
</feature>
<dbReference type="Pfam" id="PF11051">
    <property type="entry name" value="Mannosyl_trans3"/>
    <property type="match status" value="2"/>
</dbReference>
<evidence type="ECO:0000256" key="6">
    <source>
        <dbReference type="ARBA" id="ARBA00022968"/>
    </source>
</evidence>
<keyword evidence="6" id="KW-0735">Signal-anchor</keyword>
<evidence type="ECO:0000313" key="12">
    <source>
        <dbReference type="Proteomes" id="UP000756132"/>
    </source>
</evidence>
<keyword evidence="8" id="KW-0333">Golgi apparatus</keyword>
<keyword evidence="4" id="KW-0808">Transferase</keyword>
<comment type="pathway">
    <text evidence="2">Protein modification; protein glycosylation.</text>
</comment>
<dbReference type="KEGG" id="ffu:CLAFUR5_04108"/>
<evidence type="ECO:0000256" key="9">
    <source>
        <dbReference type="ARBA" id="ARBA00023136"/>
    </source>
</evidence>
<evidence type="ECO:0000256" key="7">
    <source>
        <dbReference type="ARBA" id="ARBA00022989"/>
    </source>
</evidence>
<dbReference type="EMBL" id="CP090166">
    <property type="protein sequence ID" value="UJO16953.1"/>
    <property type="molecule type" value="Genomic_DNA"/>
</dbReference>